<proteinExistence type="predicted"/>
<sequence>MCAEPQQVCPRRFGLNYDPPAIILEYLEVKTGKLFHRKVTLKRLRASADPARVAEKLRQKNRPLLTEDSGVCFDQIVSLVKKLQDAMSHDGVKASDDAATVKPVLQHAQDNGTLEPMALIRVTFGDGFERGADEPCSSFERLIPDTVELEELKQILARWAGFGSRCDCFELAAPFAVRGSCWRPSFGRRSRPLPDMLVNGSKLREVVHIMMDDAGYAGVDAQNLAVFAVWPTCPSCDDAAAMTFGRDASSLIQFGGPCSLEDSGGRVIYQLGGKAQCGNCWLKQQSSAASSETLLSR</sequence>
<evidence type="ECO:0000313" key="1">
    <source>
        <dbReference type="EMBL" id="CAE7938654.1"/>
    </source>
</evidence>
<dbReference type="EMBL" id="CAJNJA010086807">
    <property type="protein sequence ID" value="CAE7938654.1"/>
    <property type="molecule type" value="Genomic_DNA"/>
</dbReference>
<organism evidence="1 2">
    <name type="scientific">Symbiodinium necroappetens</name>
    <dbReference type="NCBI Taxonomy" id="1628268"/>
    <lineage>
        <taxon>Eukaryota</taxon>
        <taxon>Sar</taxon>
        <taxon>Alveolata</taxon>
        <taxon>Dinophyceae</taxon>
        <taxon>Suessiales</taxon>
        <taxon>Symbiodiniaceae</taxon>
        <taxon>Symbiodinium</taxon>
    </lineage>
</organism>
<protein>
    <recommendedName>
        <fullName evidence="3">Centrosomal protein of 19 kDa</fullName>
    </recommendedName>
</protein>
<dbReference type="OrthoDB" id="2163581at2759"/>
<dbReference type="Pfam" id="PF14933">
    <property type="entry name" value="CEP19"/>
    <property type="match status" value="1"/>
</dbReference>
<dbReference type="Proteomes" id="UP000601435">
    <property type="component" value="Unassembled WGS sequence"/>
</dbReference>
<accession>A0A813C6K5</accession>
<evidence type="ECO:0008006" key="3">
    <source>
        <dbReference type="Google" id="ProtNLM"/>
    </source>
</evidence>
<evidence type="ECO:0000313" key="2">
    <source>
        <dbReference type="Proteomes" id="UP000601435"/>
    </source>
</evidence>
<gene>
    <name evidence="1" type="ORF">SNEC2469_LOCUS33234</name>
</gene>
<keyword evidence="2" id="KW-1185">Reference proteome</keyword>
<name>A0A813C6K5_9DINO</name>
<comment type="caution">
    <text evidence="1">The sequence shown here is derived from an EMBL/GenBank/DDBJ whole genome shotgun (WGS) entry which is preliminary data.</text>
</comment>
<dbReference type="InterPro" id="IPR029412">
    <property type="entry name" value="CEP19"/>
</dbReference>
<reference evidence="1" key="1">
    <citation type="submission" date="2021-02" db="EMBL/GenBank/DDBJ databases">
        <authorList>
            <person name="Dougan E. K."/>
            <person name="Rhodes N."/>
            <person name="Thang M."/>
            <person name="Chan C."/>
        </authorList>
    </citation>
    <scope>NUCLEOTIDE SEQUENCE</scope>
</reference>
<dbReference type="AlphaFoldDB" id="A0A813C6K5"/>